<dbReference type="PROSITE" id="PS51257">
    <property type="entry name" value="PROKAR_LIPOPROTEIN"/>
    <property type="match status" value="1"/>
</dbReference>
<evidence type="ECO:0000259" key="3">
    <source>
        <dbReference type="Pfam" id="PF00150"/>
    </source>
</evidence>
<dbReference type="PANTHER" id="PTHR12631">
    <property type="entry name" value="ALPHA-L-IDURONIDASE"/>
    <property type="match status" value="1"/>
</dbReference>
<dbReference type="InterPro" id="IPR017853">
    <property type="entry name" value="GH"/>
</dbReference>
<dbReference type="Gene3D" id="3.20.20.80">
    <property type="entry name" value="Glycosidases"/>
    <property type="match status" value="1"/>
</dbReference>
<gene>
    <name evidence="4" type="ORF">UFOPK3472_03692</name>
</gene>
<keyword evidence="2" id="KW-0326">Glycosidase</keyword>
<evidence type="ECO:0000256" key="2">
    <source>
        <dbReference type="ARBA" id="ARBA00023295"/>
    </source>
</evidence>
<accession>A0A6J7HW83</accession>
<dbReference type="GO" id="GO:0000272">
    <property type="term" value="P:polysaccharide catabolic process"/>
    <property type="evidence" value="ECO:0007669"/>
    <property type="project" value="InterPro"/>
</dbReference>
<sequence length="371" mass="39928">MQAVRRRRGRKFSATIAVVSMLLSACSAADGAADDPAESNSTAAVEASGCQPSVGNLGLTAVSASESKDLLAKQSSLISQYGFGAVRLTIHWPVIEPYPGFYDWASTDAQVEAFSDAGLDILGVATWAPWWDVDPANRNVMHPKPSDPERFSEFAKLAANRYKDRIRTWEIWNEPNTGATFGPGVDLQAYVPMLKQSYEKIKSIDPSIEVLTGGTSPTIDNETDLSPASFIKGLYAAGAGPFFDAIAMHPYSAPDRLSEASAQSYSSNTAIARIRETMVVNGDRDKKIWFTEFGAASGTGPESVTEDMQAELLVDGIDYLRSLSYCGGIFLFDFRDYDTGNAVDELNAGLVRSDFSPKPALDAVIQAGGSN</sequence>
<protein>
    <submittedName>
        <fullName evidence="4">Unannotated protein</fullName>
    </submittedName>
</protein>
<name>A0A6J7HW83_9ZZZZ</name>
<dbReference type="SUPFAM" id="SSF51445">
    <property type="entry name" value="(Trans)glycosidases"/>
    <property type="match status" value="1"/>
</dbReference>
<dbReference type="InterPro" id="IPR001547">
    <property type="entry name" value="Glyco_hydro_5"/>
</dbReference>
<evidence type="ECO:0000256" key="1">
    <source>
        <dbReference type="ARBA" id="ARBA00022801"/>
    </source>
</evidence>
<evidence type="ECO:0000313" key="4">
    <source>
        <dbReference type="EMBL" id="CAB4923346.1"/>
    </source>
</evidence>
<dbReference type="EMBL" id="CAFBLX010000385">
    <property type="protein sequence ID" value="CAB4923346.1"/>
    <property type="molecule type" value="Genomic_DNA"/>
</dbReference>
<dbReference type="InterPro" id="IPR051923">
    <property type="entry name" value="Glycosyl_Hydrolase_39"/>
</dbReference>
<feature type="domain" description="Glycoside hydrolase family 5" evidence="3">
    <location>
        <begin position="74"/>
        <end position="320"/>
    </location>
</feature>
<keyword evidence="1" id="KW-0378">Hydrolase</keyword>
<proteinExistence type="predicted"/>
<dbReference type="Pfam" id="PF00150">
    <property type="entry name" value="Cellulase"/>
    <property type="match status" value="1"/>
</dbReference>
<dbReference type="PANTHER" id="PTHR12631:SF10">
    <property type="entry name" value="BETA-XYLOSIDASE-LIKE PROTEIN-RELATED"/>
    <property type="match status" value="1"/>
</dbReference>
<reference evidence="4" key="1">
    <citation type="submission" date="2020-05" db="EMBL/GenBank/DDBJ databases">
        <authorList>
            <person name="Chiriac C."/>
            <person name="Salcher M."/>
            <person name="Ghai R."/>
            <person name="Kavagutti S V."/>
        </authorList>
    </citation>
    <scope>NUCLEOTIDE SEQUENCE</scope>
</reference>
<dbReference type="AlphaFoldDB" id="A0A6J7HW83"/>
<dbReference type="GO" id="GO:0004553">
    <property type="term" value="F:hydrolase activity, hydrolyzing O-glycosyl compounds"/>
    <property type="evidence" value="ECO:0007669"/>
    <property type="project" value="InterPro"/>
</dbReference>
<organism evidence="4">
    <name type="scientific">freshwater metagenome</name>
    <dbReference type="NCBI Taxonomy" id="449393"/>
    <lineage>
        <taxon>unclassified sequences</taxon>
        <taxon>metagenomes</taxon>
        <taxon>ecological metagenomes</taxon>
    </lineage>
</organism>